<sequence>MKTKIYLFPNYCKIIGAGIFISAILLFIIQTQTQILNFDDEYEIVKILLLGGLFLFNFSKEKIEDERLIRIRLTAWAYSFYIVAFTVVAGRIFNFFLDEDLQFYNSATALLITYLSTNIVIFIRYRELDVVE</sequence>
<protein>
    <submittedName>
        <fullName evidence="2">Uncharacterized protein</fullName>
    </submittedName>
</protein>
<evidence type="ECO:0000256" key="1">
    <source>
        <dbReference type="SAM" id="Phobius"/>
    </source>
</evidence>
<feature type="transmembrane region" description="Helical" evidence="1">
    <location>
        <begin position="12"/>
        <end position="30"/>
    </location>
</feature>
<reference evidence="2 3" key="1">
    <citation type="submission" date="2018-07" db="EMBL/GenBank/DDBJ databases">
        <title>Chryseobacterium lacus sp. nov., isolated from lake water.</title>
        <authorList>
            <person name="Li C.-M."/>
        </authorList>
    </citation>
    <scope>NUCLEOTIDE SEQUENCE [LARGE SCALE GENOMIC DNA]</scope>
    <source>
        <strain evidence="2 3">YLOS41</strain>
    </source>
</reference>
<accession>A0A368MXZ6</accession>
<keyword evidence="1" id="KW-1133">Transmembrane helix</keyword>
<dbReference type="OrthoDB" id="894278at2"/>
<comment type="caution">
    <text evidence="2">The sequence shown here is derived from an EMBL/GenBank/DDBJ whole genome shotgun (WGS) entry which is preliminary data.</text>
</comment>
<keyword evidence="3" id="KW-1185">Reference proteome</keyword>
<gene>
    <name evidence="2" type="ORF">DQ356_06720</name>
</gene>
<keyword evidence="1" id="KW-0812">Transmembrane</keyword>
<feature type="transmembrane region" description="Helical" evidence="1">
    <location>
        <begin position="42"/>
        <end position="58"/>
    </location>
</feature>
<dbReference type="EMBL" id="QPIE01000004">
    <property type="protein sequence ID" value="RCU43117.1"/>
    <property type="molecule type" value="Genomic_DNA"/>
</dbReference>
<organism evidence="2 3">
    <name type="scientific">Chryseobacterium lacus</name>
    <dbReference type="NCBI Taxonomy" id="2058346"/>
    <lineage>
        <taxon>Bacteria</taxon>
        <taxon>Pseudomonadati</taxon>
        <taxon>Bacteroidota</taxon>
        <taxon>Flavobacteriia</taxon>
        <taxon>Flavobacteriales</taxon>
        <taxon>Weeksellaceae</taxon>
        <taxon>Chryseobacterium group</taxon>
        <taxon>Chryseobacterium</taxon>
    </lineage>
</organism>
<keyword evidence="1" id="KW-0472">Membrane</keyword>
<proteinExistence type="predicted"/>
<evidence type="ECO:0000313" key="2">
    <source>
        <dbReference type="EMBL" id="RCU43117.1"/>
    </source>
</evidence>
<dbReference type="Proteomes" id="UP000252172">
    <property type="component" value="Unassembled WGS sequence"/>
</dbReference>
<dbReference type="AlphaFoldDB" id="A0A368MXZ6"/>
<name>A0A368MXZ6_9FLAO</name>
<dbReference type="RefSeq" id="WP_114303704.1">
    <property type="nucleotide sequence ID" value="NZ_QPIE01000004.1"/>
</dbReference>
<evidence type="ECO:0000313" key="3">
    <source>
        <dbReference type="Proteomes" id="UP000252172"/>
    </source>
</evidence>
<feature type="transmembrane region" description="Helical" evidence="1">
    <location>
        <begin position="103"/>
        <end position="123"/>
    </location>
</feature>
<feature type="transmembrane region" description="Helical" evidence="1">
    <location>
        <begin position="78"/>
        <end position="97"/>
    </location>
</feature>